<dbReference type="Proteomes" id="UP001595829">
    <property type="component" value="Unassembled WGS sequence"/>
</dbReference>
<dbReference type="CDD" id="cd02440">
    <property type="entry name" value="AdoMet_MTases"/>
    <property type="match status" value="1"/>
</dbReference>
<dbReference type="PANTHER" id="PTHR43591:SF110">
    <property type="entry name" value="RHODANESE DOMAIN-CONTAINING PROTEIN"/>
    <property type="match status" value="1"/>
</dbReference>
<feature type="region of interest" description="Disordered" evidence="1">
    <location>
        <begin position="200"/>
        <end position="221"/>
    </location>
</feature>
<evidence type="ECO:0000313" key="4">
    <source>
        <dbReference type="Proteomes" id="UP001595829"/>
    </source>
</evidence>
<dbReference type="EMBL" id="JBHSJD010000018">
    <property type="protein sequence ID" value="MFC5025133.1"/>
    <property type="molecule type" value="Genomic_DNA"/>
</dbReference>
<keyword evidence="4" id="KW-1185">Reference proteome</keyword>
<evidence type="ECO:0000259" key="2">
    <source>
        <dbReference type="Pfam" id="PF13649"/>
    </source>
</evidence>
<name>A0ABV9XKU4_9ACTN</name>
<dbReference type="RefSeq" id="WP_345690930.1">
    <property type="nucleotide sequence ID" value="NZ_BAABIT010000001.1"/>
</dbReference>
<dbReference type="InterPro" id="IPR029063">
    <property type="entry name" value="SAM-dependent_MTases_sf"/>
</dbReference>
<dbReference type="GO" id="GO:0008168">
    <property type="term" value="F:methyltransferase activity"/>
    <property type="evidence" value="ECO:0007669"/>
    <property type="project" value="UniProtKB-KW"/>
</dbReference>
<dbReference type="EC" id="2.1.-.-" evidence="3"/>
<dbReference type="Gene3D" id="3.40.50.150">
    <property type="entry name" value="Vaccinia Virus protein VP39"/>
    <property type="match status" value="1"/>
</dbReference>
<accession>A0ABV9XKU4</accession>
<keyword evidence="3" id="KW-0808">Transferase</keyword>
<feature type="domain" description="Methyltransferase" evidence="2">
    <location>
        <begin position="54"/>
        <end position="143"/>
    </location>
</feature>
<dbReference type="SUPFAM" id="SSF53335">
    <property type="entry name" value="S-adenosyl-L-methionine-dependent methyltransferases"/>
    <property type="match status" value="1"/>
</dbReference>
<dbReference type="PANTHER" id="PTHR43591">
    <property type="entry name" value="METHYLTRANSFERASE"/>
    <property type="match status" value="1"/>
</dbReference>
<dbReference type="GO" id="GO:0032259">
    <property type="term" value="P:methylation"/>
    <property type="evidence" value="ECO:0007669"/>
    <property type="project" value="UniProtKB-KW"/>
</dbReference>
<evidence type="ECO:0000256" key="1">
    <source>
        <dbReference type="SAM" id="MobiDB-lite"/>
    </source>
</evidence>
<evidence type="ECO:0000313" key="3">
    <source>
        <dbReference type="EMBL" id="MFC5025133.1"/>
    </source>
</evidence>
<gene>
    <name evidence="3" type="ORF">ACFPM3_23690</name>
</gene>
<dbReference type="InterPro" id="IPR041698">
    <property type="entry name" value="Methyltransf_25"/>
</dbReference>
<dbReference type="Pfam" id="PF13649">
    <property type="entry name" value="Methyltransf_25"/>
    <property type="match status" value="1"/>
</dbReference>
<proteinExistence type="predicted"/>
<sequence length="221" mass="24087">MTEATYLHATRTAYDTVAVDYERLARDDLDDKPLDRALLAAFAELVRAPGSRPVADLGCGPGRITAHLRALGVDAFGIDLSPEMIAVARRTHPGLRFDEGSMTALDLEDDSVGGVVAWYSTVHTPPELLPTVFAECHRVLAPGAPLVLAFKVGDRLRHLDRAYGHELSLDVYWLPPDRIAGLMGEAGLVLDARVIREPYESEKPTQGQQGFLLAHKPTESP</sequence>
<organism evidence="3 4">
    <name type="scientific">Streptomyces coeruleoprunus</name>
    <dbReference type="NCBI Taxonomy" id="285563"/>
    <lineage>
        <taxon>Bacteria</taxon>
        <taxon>Bacillati</taxon>
        <taxon>Actinomycetota</taxon>
        <taxon>Actinomycetes</taxon>
        <taxon>Kitasatosporales</taxon>
        <taxon>Streptomycetaceae</taxon>
        <taxon>Streptomyces</taxon>
    </lineage>
</organism>
<protein>
    <submittedName>
        <fullName evidence="3">Class I SAM-dependent methyltransferase</fullName>
        <ecNumber evidence="3">2.1.-.-</ecNumber>
    </submittedName>
</protein>
<keyword evidence="3" id="KW-0489">Methyltransferase</keyword>
<reference evidence="4" key="1">
    <citation type="journal article" date="2019" name="Int. J. Syst. Evol. Microbiol.">
        <title>The Global Catalogue of Microorganisms (GCM) 10K type strain sequencing project: providing services to taxonomists for standard genome sequencing and annotation.</title>
        <authorList>
            <consortium name="The Broad Institute Genomics Platform"/>
            <consortium name="The Broad Institute Genome Sequencing Center for Infectious Disease"/>
            <person name="Wu L."/>
            <person name="Ma J."/>
        </authorList>
    </citation>
    <scope>NUCLEOTIDE SEQUENCE [LARGE SCALE GENOMIC DNA]</scope>
    <source>
        <strain evidence="4">CGMCC 4.1648</strain>
    </source>
</reference>
<comment type="caution">
    <text evidence="3">The sequence shown here is derived from an EMBL/GenBank/DDBJ whole genome shotgun (WGS) entry which is preliminary data.</text>
</comment>